<dbReference type="AlphaFoldDB" id="A0A4S2GXD0"/>
<keyword evidence="3" id="KW-0378">Hydrolase</keyword>
<keyword evidence="5" id="KW-1185">Reference proteome</keyword>
<dbReference type="RefSeq" id="WP_135997081.1">
    <property type="nucleotide sequence ID" value="NZ_CP071057.1"/>
</dbReference>
<protein>
    <recommendedName>
        <fullName evidence="3">Cytokinin riboside 5'-monophosphate phosphoribohydrolase</fullName>
        <ecNumber evidence="3">3.2.2.n1</ecNumber>
    </recommendedName>
</protein>
<dbReference type="PANTHER" id="PTHR31223:SF70">
    <property type="entry name" value="LOG FAMILY PROTEIN YJL055W"/>
    <property type="match status" value="1"/>
</dbReference>
<dbReference type="GO" id="GO:0008714">
    <property type="term" value="F:AMP nucleosidase activity"/>
    <property type="evidence" value="ECO:0007669"/>
    <property type="project" value="UniProtKB-EC"/>
</dbReference>
<comment type="catalytic activity">
    <reaction evidence="1">
        <text>AMP + H2O = D-ribose 5-phosphate + adenine</text>
        <dbReference type="Rhea" id="RHEA:20129"/>
        <dbReference type="ChEBI" id="CHEBI:15377"/>
        <dbReference type="ChEBI" id="CHEBI:16708"/>
        <dbReference type="ChEBI" id="CHEBI:78346"/>
        <dbReference type="ChEBI" id="CHEBI:456215"/>
        <dbReference type="EC" id="3.2.2.4"/>
    </reaction>
</comment>
<dbReference type="EMBL" id="SRXW01000005">
    <property type="protein sequence ID" value="TGY87548.1"/>
    <property type="molecule type" value="Genomic_DNA"/>
</dbReference>
<proteinExistence type="inferred from homology"/>
<dbReference type="InterPro" id="IPR031100">
    <property type="entry name" value="LOG_fam"/>
</dbReference>
<dbReference type="Gene3D" id="3.40.50.450">
    <property type="match status" value="1"/>
</dbReference>
<dbReference type="EC" id="3.2.2.n1" evidence="3"/>
<organism evidence="4 5">
    <name type="scientific">Marinicauda algicola</name>
    <dbReference type="NCBI Taxonomy" id="2029849"/>
    <lineage>
        <taxon>Bacteria</taxon>
        <taxon>Pseudomonadati</taxon>
        <taxon>Pseudomonadota</taxon>
        <taxon>Alphaproteobacteria</taxon>
        <taxon>Maricaulales</taxon>
        <taxon>Maricaulaceae</taxon>
        <taxon>Marinicauda</taxon>
    </lineage>
</organism>
<evidence type="ECO:0000256" key="3">
    <source>
        <dbReference type="RuleBase" id="RU363015"/>
    </source>
</evidence>
<evidence type="ECO:0000313" key="5">
    <source>
        <dbReference type="Proteomes" id="UP000308054"/>
    </source>
</evidence>
<comment type="caution">
    <text evidence="4">The sequence shown here is derived from an EMBL/GenBank/DDBJ whole genome shotgun (WGS) entry which is preliminary data.</text>
</comment>
<dbReference type="Pfam" id="PF03641">
    <property type="entry name" value="Lysine_decarbox"/>
    <property type="match status" value="1"/>
</dbReference>
<comment type="similarity">
    <text evidence="2 3">Belongs to the LOG family.</text>
</comment>
<dbReference type="InterPro" id="IPR005269">
    <property type="entry name" value="LOG"/>
</dbReference>
<dbReference type="GO" id="GO:0009691">
    <property type="term" value="P:cytokinin biosynthetic process"/>
    <property type="evidence" value="ECO:0007669"/>
    <property type="project" value="UniProtKB-UniRule"/>
</dbReference>
<dbReference type="PANTHER" id="PTHR31223">
    <property type="entry name" value="LOG FAMILY PROTEIN YJL055W"/>
    <property type="match status" value="1"/>
</dbReference>
<reference evidence="4 5" key="1">
    <citation type="journal article" date="2017" name="Int. J. Syst. Evol. Microbiol.">
        <title>Marinicauda algicola sp. nov., isolated from a marine red alga Rhodosorus marinus.</title>
        <authorList>
            <person name="Jeong S.E."/>
            <person name="Jeon S.H."/>
            <person name="Chun B.H."/>
            <person name="Kim D.W."/>
            <person name="Jeon C.O."/>
        </authorList>
    </citation>
    <scope>NUCLEOTIDE SEQUENCE [LARGE SCALE GENOMIC DNA]</scope>
    <source>
        <strain evidence="4 5">JCM 31718</strain>
    </source>
</reference>
<keyword evidence="3" id="KW-0203">Cytokinin biosynthesis</keyword>
<dbReference type="OrthoDB" id="9801098at2"/>
<dbReference type="Proteomes" id="UP000308054">
    <property type="component" value="Unassembled WGS sequence"/>
</dbReference>
<evidence type="ECO:0000256" key="2">
    <source>
        <dbReference type="ARBA" id="ARBA00006763"/>
    </source>
</evidence>
<dbReference type="SUPFAM" id="SSF102405">
    <property type="entry name" value="MCP/YpsA-like"/>
    <property type="match status" value="1"/>
</dbReference>
<dbReference type="GO" id="GO:0005829">
    <property type="term" value="C:cytosol"/>
    <property type="evidence" value="ECO:0007669"/>
    <property type="project" value="TreeGrafter"/>
</dbReference>
<evidence type="ECO:0000256" key="1">
    <source>
        <dbReference type="ARBA" id="ARBA00000274"/>
    </source>
</evidence>
<evidence type="ECO:0000313" key="4">
    <source>
        <dbReference type="EMBL" id="TGY87548.1"/>
    </source>
</evidence>
<dbReference type="NCBIfam" id="TIGR00730">
    <property type="entry name" value="Rossman fold protein, TIGR00730 family"/>
    <property type="match status" value="1"/>
</dbReference>
<sequence>MKQSICVYCGSNAGNNPLYAEAARRVGTYLGENGHTLVYGGGRVGLMGLVADAAIGAGGHVVGIIPDFLHEREVAHSGVQDLKIVSSMHERKQLMADASDAFVALPGGIGTMEELFEIWTWAQLGRHEKPVGVLNVNGYFDGLLEFLDNMTGEGFLQDKHRKMLLESDRIEDLMDGFERFTYPGVITHLEREQT</sequence>
<gene>
    <name evidence="4" type="ORF">E5163_14015</name>
</gene>
<accession>A0A4S2GXD0</accession>
<name>A0A4S2GXD0_9PROT</name>